<gene>
    <name evidence="2" type="ORF">HCN44_003376</name>
</gene>
<dbReference type="Proteomes" id="UP000639338">
    <property type="component" value="Unassembled WGS sequence"/>
</dbReference>
<evidence type="ECO:0000256" key="1">
    <source>
        <dbReference type="SAM" id="MobiDB-lite"/>
    </source>
</evidence>
<sequence>MPSQAGDGKQNTENMEYNKIDPNKDTQTMLHNLTNESKGIYFGKRQRSPEITINSENGKKIKNVPSELTTSSSKSENPKNDIWKYSQHDKGPYIIFLKKKERTEKPISILEVCRLMKTLGLHYKSISNENNKWTWKITFDSKYTANMLLTDQRVAEKGYRAFITQGLLFRKIVLRDIPTDIPKDELKKELMIDDGRIEIQDIYRLQRKNHKKELVPTESVCVTIRSRELPRDINMWRAKLSFQPYIQTPEAKCLHCGKQVHETCQDVSNCINCGGPHKTLDNSCLKVQESKEIDKIRAYDNVSYLEAKKC</sequence>
<comment type="caution">
    <text evidence="2">The sequence shown here is derived from an EMBL/GenBank/DDBJ whole genome shotgun (WGS) entry which is preliminary data.</text>
</comment>
<feature type="region of interest" description="Disordered" evidence="1">
    <location>
        <begin position="1"/>
        <end position="82"/>
    </location>
</feature>
<dbReference type="EMBL" id="JACMRX010000002">
    <property type="protein sequence ID" value="KAF7994286.1"/>
    <property type="molecule type" value="Genomic_DNA"/>
</dbReference>
<proteinExistence type="predicted"/>
<name>A0A834XWY4_APHGI</name>
<reference evidence="2 3" key="1">
    <citation type="submission" date="2020-08" db="EMBL/GenBank/DDBJ databases">
        <title>Aphidius gifuensis genome sequencing and assembly.</title>
        <authorList>
            <person name="Du Z."/>
        </authorList>
    </citation>
    <scope>NUCLEOTIDE SEQUENCE [LARGE SCALE GENOMIC DNA]</scope>
    <source>
        <strain evidence="2">YNYX2018</strain>
        <tissue evidence="2">Adults</tissue>
    </source>
</reference>
<evidence type="ECO:0000313" key="2">
    <source>
        <dbReference type="EMBL" id="KAF7994286.1"/>
    </source>
</evidence>
<protein>
    <submittedName>
        <fullName evidence="2">Uncharacterized protein</fullName>
    </submittedName>
</protein>
<feature type="compositionally biased region" description="Polar residues" evidence="1">
    <location>
        <begin position="1"/>
        <end position="15"/>
    </location>
</feature>
<keyword evidence="3" id="KW-1185">Reference proteome</keyword>
<feature type="compositionally biased region" description="Polar residues" evidence="1">
    <location>
        <begin position="25"/>
        <end position="37"/>
    </location>
</feature>
<feature type="compositionally biased region" description="Polar residues" evidence="1">
    <location>
        <begin position="66"/>
        <end position="75"/>
    </location>
</feature>
<dbReference type="AlphaFoldDB" id="A0A834XWY4"/>
<dbReference type="OrthoDB" id="7615647at2759"/>
<accession>A0A834XWY4</accession>
<organism evidence="2 3">
    <name type="scientific">Aphidius gifuensis</name>
    <name type="common">Parasitoid wasp</name>
    <dbReference type="NCBI Taxonomy" id="684658"/>
    <lineage>
        <taxon>Eukaryota</taxon>
        <taxon>Metazoa</taxon>
        <taxon>Ecdysozoa</taxon>
        <taxon>Arthropoda</taxon>
        <taxon>Hexapoda</taxon>
        <taxon>Insecta</taxon>
        <taxon>Pterygota</taxon>
        <taxon>Neoptera</taxon>
        <taxon>Endopterygota</taxon>
        <taxon>Hymenoptera</taxon>
        <taxon>Apocrita</taxon>
        <taxon>Ichneumonoidea</taxon>
        <taxon>Braconidae</taxon>
        <taxon>Aphidiinae</taxon>
        <taxon>Aphidius</taxon>
    </lineage>
</organism>
<evidence type="ECO:0000313" key="3">
    <source>
        <dbReference type="Proteomes" id="UP000639338"/>
    </source>
</evidence>